<name>A0AAE8MQF8_9HYPO</name>
<proteinExistence type="predicted"/>
<protein>
    <submittedName>
        <fullName evidence="1">Uncharacterized protein</fullName>
    </submittedName>
</protein>
<sequence length="10" mass="1126">MSGETSYRPV</sequence>
<reference evidence="1" key="1">
    <citation type="submission" date="2018-03" db="EMBL/GenBank/DDBJ databases">
        <authorList>
            <person name="Guldener U."/>
        </authorList>
    </citation>
    <scope>NUCLEOTIDE SEQUENCE</scope>
</reference>
<keyword evidence="2" id="KW-1185">Reference proteome</keyword>
<dbReference type="Proteomes" id="UP001187734">
    <property type="component" value="Unassembled WGS sequence"/>
</dbReference>
<accession>A0AAE8MQF8</accession>
<evidence type="ECO:0000313" key="2">
    <source>
        <dbReference type="Proteomes" id="UP001187734"/>
    </source>
</evidence>
<gene>
    <name evidence="1" type="ORF">FTOL_13990</name>
</gene>
<dbReference type="EMBL" id="ONZP01001324">
    <property type="protein sequence ID" value="SPJ93384.1"/>
    <property type="molecule type" value="Genomic_DNA"/>
</dbReference>
<evidence type="ECO:0000313" key="1">
    <source>
        <dbReference type="EMBL" id="SPJ93384.1"/>
    </source>
</evidence>
<comment type="caution">
    <text evidence="1">The sequence shown here is derived from an EMBL/GenBank/DDBJ whole genome shotgun (WGS) entry which is preliminary data.</text>
</comment>
<organism evidence="1 2">
    <name type="scientific">Fusarium torulosum</name>
    <dbReference type="NCBI Taxonomy" id="33205"/>
    <lineage>
        <taxon>Eukaryota</taxon>
        <taxon>Fungi</taxon>
        <taxon>Dikarya</taxon>
        <taxon>Ascomycota</taxon>
        <taxon>Pezizomycotina</taxon>
        <taxon>Sordariomycetes</taxon>
        <taxon>Hypocreomycetidae</taxon>
        <taxon>Hypocreales</taxon>
        <taxon>Nectriaceae</taxon>
        <taxon>Fusarium</taxon>
    </lineage>
</organism>